<evidence type="ECO:0000259" key="2">
    <source>
        <dbReference type="Pfam" id="PF06985"/>
    </source>
</evidence>
<dbReference type="PANTHER" id="PTHR33112">
    <property type="entry name" value="DOMAIN PROTEIN, PUTATIVE-RELATED"/>
    <property type="match status" value="1"/>
</dbReference>
<keyword evidence="4" id="KW-1185">Reference proteome</keyword>
<evidence type="ECO:0000256" key="1">
    <source>
        <dbReference type="SAM" id="MobiDB-lite"/>
    </source>
</evidence>
<feature type="domain" description="Heterokaryon incompatibility" evidence="2">
    <location>
        <begin position="186"/>
        <end position="337"/>
    </location>
</feature>
<proteinExistence type="predicted"/>
<organism evidence="3 4">
    <name type="scientific">Microthyrium microscopicum</name>
    <dbReference type="NCBI Taxonomy" id="703497"/>
    <lineage>
        <taxon>Eukaryota</taxon>
        <taxon>Fungi</taxon>
        <taxon>Dikarya</taxon>
        <taxon>Ascomycota</taxon>
        <taxon>Pezizomycotina</taxon>
        <taxon>Dothideomycetes</taxon>
        <taxon>Dothideomycetes incertae sedis</taxon>
        <taxon>Microthyriales</taxon>
        <taxon>Microthyriaceae</taxon>
        <taxon>Microthyrium</taxon>
    </lineage>
</organism>
<protein>
    <submittedName>
        <fullName evidence="3">HET-domain-containing protein</fullName>
    </submittedName>
</protein>
<dbReference type="EMBL" id="MU004235">
    <property type="protein sequence ID" value="KAF2669096.1"/>
    <property type="molecule type" value="Genomic_DNA"/>
</dbReference>
<gene>
    <name evidence="3" type="ORF">BT63DRAFT_413561</name>
</gene>
<sequence length="651" mass="73292">MPPSVTCPICNNLDPRNHPSSRHRDTPGRNASASQDVSLYLPLDALSLARTRRKCRFCDVLVQALDGCLPDRGSRRAKMGLEIGWKKSVRISVFDGGDVVEVYRGSDQPSPWPALGSVVDIPRRADSEETFDFLRACVEKCKLDHECTCGGSKAKSRVSAPARLLKISKDGKSIKLVICSKRSPAYVALSHCWGNDLPMTTTQQNLSHQENGFAVSELPPLYQDSIEVVRQLGLEHIWIDSLCIVQDLIQDWTKESTKMAAIYSDADFTIAATGTKDSSHRFLDSTRKRARVSYTNTKDKKFVLRSRLVQSHHPKLDLKRPAALIGPLTHRAWTLQEHVMSTRIFHFTASEVVFECCASFSCQCKPTLKKWPTTPGIFQEISSCKSARLKHEEWHRLVEQYTRRSLTRPADKFPALSGLASEFQGLVNSKYCAGLWESNFLVDLQWFSAPWLESPITPQTLETYRAPSFSWASTDTQVSYDQYNDDYLESVEFLTSVTEIHIETDPLNIFGAVGLNSYAKLRGPTMHATLVAPETSDDDSFHYFLRICDYPSAHVYPDCRLVVDNDNSEFLRETEIRRHRPGDEYSAFQANVLCLVLCVSGRLEMAHGLVLGLPSRKLGHNNQSNTYERVGYFSCGSDAIMDDTEQDIVLI</sequence>
<dbReference type="OrthoDB" id="3914831at2759"/>
<dbReference type="PANTHER" id="PTHR33112:SF16">
    <property type="entry name" value="HETEROKARYON INCOMPATIBILITY DOMAIN-CONTAINING PROTEIN"/>
    <property type="match status" value="1"/>
</dbReference>
<dbReference type="Pfam" id="PF06985">
    <property type="entry name" value="HET"/>
    <property type="match status" value="1"/>
</dbReference>
<evidence type="ECO:0000313" key="3">
    <source>
        <dbReference type="EMBL" id="KAF2669096.1"/>
    </source>
</evidence>
<feature type="region of interest" description="Disordered" evidence="1">
    <location>
        <begin position="11"/>
        <end position="33"/>
    </location>
</feature>
<name>A0A6A6UBU4_9PEZI</name>
<dbReference type="AlphaFoldDB" id="A0A6A6UBU4"/>
<reference evidence="3" key="1">
    <citation type="journal article" date="2020" name="Stud. Mycol.">
        <title>101 Dothideomycetes genomes: a test case for predicting lifestyles and emergence of pathogens.</title>
        <authorList>
            <person name="Haridas S."/>
            <person name="Albert R."/>
            <person name="Binder M."/>
            <person name="Bloem J."/>
            <person name="Labutti K."/>
            <person name="Salamov A."/>
            <person name="Andreopoulos B."/>
            <person name="Baker S."/>
            <person name="Barry K."/>
            <person name="Bills G."/>
            <person name="Bluhm B."/>
            <person name="Cannon C."/>
            <person name="Castanera R."/>
            <person name="Culley D."/>
            <person name="Daum C."/>
            <person name="Ezra D."/>
            <person name="Gonzalez J."/>
            <person name="Henrissat B."/>
            <person name="Kuo A."/>
            <person name="Liang C."/>
            <person name="Lipzen A."/>
            <person name="Lutzoni F."/>
            <person name="Magnuson J."/>
            <person name="Mondo S."/>
            <person name="Nolan M."/>
            <person name="Ohm R."/>
            <person name="Pangilinan J."/>
            <person name="Park H.-J."/>
            <person name="Ramirez L."/>
            <person name="Alfaro M."/>
            <person name="Sun H."/>
            <person name="Tritt A."/>
            <person name="Yoshinaga Y."/>
            <person name="Zwiers L.-H."/>
            <person name="Turgeon B."/>
            <person name="Goodwin S."/>
            <person name="Spatafora J."/>
            <person name="Crous P."/>
            <person name="Grigoriev I."/>
        </authorList>
    </citation>
    <scope>NUCLEOTIDE SEQUENCE</scope>
    <source>
        <strain evidence="3">CBS 115976</strain>
    </source>
</reference>
<accession>A0A6A6UBU4</accession>
<evidence type="ECO:0000313" key="4">
    <source>
        <dbReference type="Proteomes" id="UP000799302"/>
    </source>
</evidence>
<dbReference type="Proteomes" id="UP000799302">
    <property type="component" value="Unassembled WGS sequence"/>
</dbReference>
<dbReference type="InterPro" id="IPR010730">
    <property type="entry name" value="HET"/>
</dbReference>